<gene>
    <name evidence="6" type="ordered locus">BMS_2733</name>
</gene>
<dbReference type="InterPro" id="IPR006260">
    <property type="entry name" value="TonB/TolA_C"/>
</dbReference>
<dbReference type="KEGG" id="bmx:BMS_2733"/>
<evidence type="ECO:0000313" key="7">
    <source>
        <dbReference type="Proteomes" id="UP000008963"/>
    </source>
</evidence>
<dbReference type="EMBL" id="FQ312005">
    <property type="protein sequence ID" value="CBW27510.1"/>
    <property type="molecule type" value="Genomic_DNA"/>
</dbReference>
<protein>
    <submittedName>
        <fullName evidence="6">Membrane protein</fullName>
    </submittedName>
</protein>
<dbReference type="eggNOG" id="COG0810">
    <property type="taxonomic scope" value="Bacteria"/>
</dbReference>
<dbReference type="PATRIC" id="fig|862908.3.peg.2609"/>
<dbReference type="OrthoDB" id="5293074at2"/>
<reference evidence="7" key="1">
    <citation type="journal article" date="2013" name="ISME J.">
        <title>A small predatory core genome in the divergent marine Bacteriovorax marinus SJ and the terrestrial Bdellovibrio bacteriovorus.</title>
        <authorList>
            <person name="Crossman L.C."/>
            <person name="Chen H."/>
            <person name="Cerdeno-Tarraga A.M."/>
            <person name="Brooks K."/>
            <person name="Quail M.A."/>
            <person name="Pineiro S.A."/>
            <person name="Hobley L."/>
            <person name="Sockett R.E."/>
            <person name="Bentley S.D."/>
            <person name="Parkhill J."/>
            <person name="Williams H.N."/>
            <person name="Stine O.C."/>
        </authorList>
    </citation>
    <scope>NUCLEOTIDE SEQUENCE [LARGE SCALE GENOMIC DNA]</scope>
    <source>
        <strain evidence="7">ATCC BAA-682 / DSM 15412 / SJ</strain>
    </source>
</reference>
<evidence type="ECO:0000256" key="5">
    <source>
        <dbReference type="SAM" id="Phobius"/>
    </source>
</evidence>
<proteinExistence type="predicted"/>
<evidence type="ECO:0000256" key="4">
    <source>
        <dbReference type="ARBA" id="ARBA00023136"/>
    </source>
</evidence>
<keyword evidence="7" id="KW-1185">Reference proteome</keyword>
<dbReference type="RefSeq" id="WP_014245285.1">
    <property type="nucleotide sequence ID" value="NC_016620.1"/>
</dbReference>
<dbReference type="SUPFAM" id="SSF74653">
    <property type="entry name" value="TolA/TonB C-terminal domain"/>
    <property type="match status" value="1"/>
</dbReference>
<dbReference type="HOGENOM" id="CLU_1044965_0_0_7"/>
<accession>E1WXJ3</accession>
<name>E1WXJ3_HALMS</name>
<evidence type="ECO:0000256" key="3">
    <source>
        <dbReference type="ARBA" id="ARBA00022989"/>
    </source>
</evidence>
<keyword evidence="3 5" id="KW-1133">Transmembrane helix</keyword>
<dbReference type="NCBIfam" id="TIGR01352">
    <property type="entry name" value="tonB_Cterm"/>
    <property type="match status" value="1"/>
</dbReference>
<feature type="transmembrane region" description="Helical" evidence="5">
    <location>
        <begin position="14"/>
        <end position="36"/>
    </location>
</feature>
<evidence type="ECO:0000256" key="1">
    <source>
        <dbReference type="ARBA" id="ARBA00004167"/>
    </source>
</evidence>
<dbReference type="Gene3D" id="3.30.1150.10">
    <property type="match status" value="1"/>
</dbReference>
<dbReference type="AlphaFoldDB" id="E1WXJ3"/>
<dbReference type="Proteomes" id="UP000008963">
    <property type="component" value="Chromosome"/>
</dbReference>
<dbReference type="GO" id="GO:0016020">
    <property type="term" value="C:membrane"/>
    <property type="evidence" value="ECO:0007669"/>
    <property type="project" value="UniProtKB-SubCell"/>
</dbReference>
<organism evidence="6 7">
    <name type="scientific">Halobacteriovorax marinus (strain ATCC BAA-682 / DSM 15412 / SJ)</name>
    <name type="common">Bacteriovorax marinus</name>
    <dbReference type="NCBI Taxonomy" id="862908"/>
    <lineage>
        <taxon>Bacteria</taxon>
        <taxon>Pseudomonadati</taxon>
        <taxon>Bdellovibrionota</taxon>
        <taxon>Bacteriovoracia</taxon>
        <taxon>Bacteriovoracales</taxon>
        <taxon>Halobacteriovoraceae</taxon>
        <taxon>Halobacteriovorax</taxon>
    </lineage>
</organism>
<evidence type="ECO:0000256" key="2">
    <source>
        <dbReference type="ARBA" id="ARBA00022692"/>
    </source>
</evidence>
<keyword evidence="2 5" id="KW-0812">Transmembrane</keyword>
<evidence type="ECO:0000313" key="6">
    <source>
        <dbReference type="EMBL" id="CBW27510.1"/>
    </source>
</evidence>
<keyword evidence="4 5" id="KW-0472">Membrane</keyword>
<dbReference type="Pfam" id="PF13103">
    <property type="entry name" value="TonB_2"/>
    <property type="match status" value="1"/>
</dbReference>
<comment type="subcellular location">
    <subcellularLocation>
        <location evidence="1">Membrane</location>
        <topology evidence="1">Single-pass membrane protein</topology>
    </subcellularLocation>
</comment>
<dbReference type="STRING" id="862908.BMS_2733"/>
<sequence>MNTNVLANKSFKYYFSWSFFFHITIAVLFFLFGKLVHDKIQSTRDYNMKLVQASVKVDMVAMPKFTLKELKAMQPPAKGEVVREKPSAKPAEVINKDDTVFEKKVAKPNFLDMMKDLSNKKVEVKKAKPTPKKKGADDGIGIDSNTLKKLVAEGNKISKGVALSGTGRSDQELTEFQLYASTLSAKVKQFWKLPGYLIDKNLKCRIRIYLKSDGSLLRSEIFESSGEEEFDKRAMAAIKQASPFSAVPPASRGNALKGEIVLGFPL</sequence>